<feature type="region of interest" description="Disordered" evidence="2">
    <location>
        <begin position="237"/>
        <end position="284"/>
    </location>
</feature>
<dbReference type="EMBL" id="CTEN01000001">
    <property type="protein sequence ID" value="CQR23791.1"/>
    <property type="molecule type" value="Genomic_DNA"/>
</dbReference>
<evidence type="ECO:0000256" key="1">
    <source>
        <dbReference type="SAM" id="Coils"/>
    </source>
</evidence>
<name>A0A0E4H3V0_9STRE</name>
<keyword evidence="4" id="KW-1185">Reference proteome</keyword>
<evidence type="ECO:0000256" key="2">
    <source>
        <dbReference type="SAM" id="MobiDB-lite"/>
    </source>
</evidence>
<dbReference type="STRING" id="1608583.BN1356_00159"/>
<reference evidence="4" key="1">
    <citation type="submission" date="2015-03" db="EMBL/GenBank/DDBJ databases">
        <authorList>
            <person name="Urmite Genomes"/>
        </authorList>
    </citation>
    <scope>NUCLEOTIDE SEQUENCE [LARGE SCALE GENOMIC DNA]</scope>
    <source>
        <strain evidence="4">FF10</strain>
    </source>
</reference>
<proteinExistence type="predicted"/>
<feature type="coiled-coil region" evidence="1">
    <location>
        <begin position="42"/>
        <end position="72"/>
    </location>
</feature>
<evidence type="ECO:0000313" key="4">
    <source>
        <dbReference type="Proteomes" id="UP000198604"/>
    </source>
</evidence>
<dbReference type="AlphaFoldDB" id="A0A0E4H3V0"/>
<sequence>MQELQVKVTQAQVEIIDREKFEQNINEVVAKYQNYTVTAATIKEDKQVLADLRKLKKQLSDERIKVKKELSKPADEIDGYIKQASKPLDDTIAKIAADVKEFEDHQKALRIDTVKGYLANKASEYMIDPRIFDEKALEYIKAGNFMADGVTLKKITMKSLDDMVTFEYQKQQEYEKAKAAISGQCAEYGMTDQPYIRMLQSMSLTDVLQQILSDYRFEQEQQKARQAEEERERLLAAQRAKEQEQAQKSTETQNFDPETGEILDGGQLSQNNPETLRGDKNEPKKYTQKMTLEVYLENTAEKDRFKEGLSQLGFDFKKNYQVSGYQRIEPLTQAELNEQCGW</sequence>
<dbReference type="Proteomes" id="UP000198604">
    <property type="component" value="Unassembled WGS sequence"/>
</dbReference>
<dbReference type="InterPro" id="IPR009785">
    <property type="entry name" value="Prophage_Lj928_Orf309"/>
</dbReference>
<accession>A0A0E4H3V0</accession>
<gene>
    <name evidence="3" type="ORF">BN1356_00159</name>
</gene>
<dbReference type="OrthoDB" id="2212960at2"/>
<organism evidence="3 4">
    <name type="scientific">Streptococcus varani</name>
    <dbReference type="NCBI Taxonomy" id="1608583"/>
    <lineage>
        <taxon>Bacteria</taxon>
        <taxon>Bacillati</taxon>
        <taxon>Bacillota</taxon>
        <taxon>Bacilli</taxon>
        <taxon>Lactobacillales</taxon>
        <taxon>Streptococcaceae</taxon>
        <taxon>Streptococcus</taxon>
    </lineage>
</organism>
<keyword evidence="1" id="KW-0175">Coiled coil</keyword>
<dbReference type="RefSeq" id="WP_093649542.1">
    <property type="nucleotide sequence ID" value="NZ_CTEN01000001.1"/>
</dbReference>
<protein>
    <submittedName>
        <fullName evidence="3">Phage protein</fullName>
    </submittedName>
</protein>
<dbReference type="Pfam" id="PF07083">
    <property type="entry name" value="DUF1351"/>
    <property type="match status" value="1"/>
</dbReference>
<evidence type="ECO:0000313" key="3">
    <source>
        <dbReference type="EMBL" id="CQR23791.1"/>
    </source>
</evidence>